<dbReference type="EMBL" id="JAGUCO010000017">
    <property type="protein sequence ID" value="MBS2100013.1"/>
    <property type="molecule type" value="Genomic_DNA"/>
</dbReference>
<dbReference type="InterPro" id="IPR036390">
    <property type="entry name" value="WH_DNA-bd_sf"/>
</dbReference>
<evidence type="ECO:0000256" key="1">
    <source>
        <dbReference type="ARBA" id="ARBA00023015"/>
    </source>
</evidence>
<dbReference type="InterPro" id="IPR036388">
    <property type="entry name" value="WH-like_DNA-bd_sf"/>
</dbReference>
<organism evidence="5 6">
    <name type="scientific">Carboxylicivirga linearis</name>
    <dbReference type="NCBI Taxonomy" id="1628157"/>
    <lineage>
        <taxon>Bacteria</taxon>
        <taxon>Pseudomonadati</taxon>
        <taxon>Bacteroidota</taxon>
        <taxon>Bacteroidia</taxon>
        <taxon>Marinilabiliales</taxon>
        <taxon>Marinilabiliaceae</taxon>
        <taxon>Carboxylicivirga</taxon>
    </lineage>
</organism>
<dbReference type="PANTHER" id="PTHR42756:SF1">
    <property type="entry name" value="TRANSCRIPTIONAL REPRESSOR OF EMRAB OPERON"/>
    <property type="match status" value="1"/>
</dbReference>
<evidence type="ECO:0000256" key="2">
    <source>
        <dbReference type="ARBA" id="ARBA00023125"/>
    </source>
</evidence>
<evidence type="ECO:0000313" key="5">
    <source>
        <dbReference type="EMBL" id="MBS2100013.1"/>
    </source>
</evidence>
<keyword evidence="2" id="KW-0238">DNA-binding</keyword>
<feature type="domain" description="HTH marR-type" evidence="4">
    <location>
        <begin position="8"/>
        <end position="147"/>
    </location>
</feature>
<dbReference type="PROSITE" id="PS50995">
    <property type="entry name" value="HTH_MARR_2"/>
    <property type="match status" value="1"/>
</dbReference>
<dbReference type="Proteomes" id="UP000708576">
    <property type="component" value="Unassembled WGS sequence"/>
</dbReference>
<comment type="caution">
    <text evidence="5">The sequence shown here is derived from an EMBL/GenBank/DDBJ whole genome shotgun (WGS) entry which is preliminary data.</text>
</comment>
<protein>
    <submittedName>
        <fullName evidence="5">MarR family transcriptional regulator</fullName>
    </submittedName>
</protein>
<gene>
    <name evidence="5" type="ORF">KEM10_17130</name>
</gene>
<evidence type="ECO:0000256" key="3">
    <source>
        <dbReference type="ARBA" id="ARBA00023163"/>
    </source>
</evidence>
<dbReference type="SUPFAM" id="SSF46785">
    <property type="entry name" value="Winged helix' DNA-binding domain"/>
    <property type="match status" value="1"/>
</dbReference>
<evidence type="ECO:0000259" key="4">
    <source>
        <dbReference type="PROSITE" id="PS50995"/>
    </source>
</evidence>
<sequence length="149" mass="17469">METFRSPQLSLFHNVLELAKNISRYQEIILKEFSISHEQLNILIILHYDSCESSLSLLEIQERMILSTTNTSRLIDKLKDKKLVERKIDQNNKRKVQIRITDDGREIVSKAVEKIKQSSAKISSEISDSEAINMSKRIFEINERILDWH</sequence>
<keyword evidence="3" id="KW-0804">Transcription</keyword>
<reference evidence="5 6" key="1">
    <citation type="journal article" date="2015" name="Int. J. Syst. Evol. Microbiol.">
        <title>Carboxylicivirga linearis sp. nov., isolated from a sea cucumber culture pond.</title>
        <authorList>
            <person name="Wang F.Q."/>
            <person name="Zhou Y.X."/>
            <person name="Lin X.Z."/>
            <person name="Chen G.J."/>
            <person name="Du Z.J."/>
        </authorList>
    </citation>
    <scope>NUCLEOTIDE SEQUENCE [LARGE SCALE GENOMIC DNA]</scope>
    <source>
        <strain evidence="5 6">FB218</strain>
    </source>
</reference>
<accession>A0ABS5JYP8</accession>
<dbReference type="Gene3D" id="1.10.10.10">
    <property type="entry name" value="Winged helix-like DNA-binding domain superfamily/Winged helix DNA-binding domain"/>
    <property type="match status" value="1"/>
</dbReference>
<keyword evidence="6" id="KW-1185">Reference proteome</keyword>
<dbReference type="SMART" id="SM00347">
    <property type="entry name" value="HTH_MARR"/>
    <property type="match status" value="1"/>
</dbReference>
<dbReference type="Pfam" id="PF01047">
    <property type="entry name" value="MarR"/>
    <property type="match status" value="1"/>
</dbReference>
<dbReference type="PANTHER" id="PTHR42756">
    <property type="entry name" value="TRANSCRIPTIONAL REGULATOR, MARR"/>
    <property type="match status" value="1"/>
</dbReference>
<dbReference type="PRINTS" id="PR00598">
    <property type="entry name" value="HTHMARR"/>
</dbReference>
<dbReference type="InterPro" id="IPR000835">
    <property type="entry name" value="HTH_MarR-typ"/>
</dbReference>
<dbReference type="RefSeq" id="WP_212217254.1">
    <property type="nucleotide sequence ID" value="NZ_JAGUCO010000017.1"/>
</dbReference>
<name>A0ABS5JYP8_9BACT</name>
<keyword evidence="1" id="KW-0805">Transcription regulation</keyword>
<proteinExistence type="predicted"/>
<evidence type="ECO:0000313" key="6">
    <source>
        <dbReference type="Proteomes" id="UP000708576"/>
    </source>
</evidence>